<dbReference type="PROSITE" id="PS01174">
    <property type="entry name" value="LIPASE_GDXG_SER"/>
    <property type="match status" value="1"/>
</dbReference>
<name>A0A9D5CMD1_9LILI</name>
<dbReference type="InterPro" id="IPR029058">
    <property type="entry name" value="AB_hydrolase_fold"/>
</dbReference>
<evidence type="ECO:0000259" key="2">
    <source>
        <dbReference type="Pfam" id="PF07859"/>
    </source>
</evidence>
<evidence type="ECO:0000313" key="3">
    <source>
        <dbReference type="EMBL" id="KAJ0975659.1"/>
    </source>
</evidence>
<gene>
    <name evidence="3" type="ORF">J5N97_017624</name>
</gene>
<evidence type="ECO:0000313" key="4">
    <source>
        <dbReference type="Proteomes" id="UP001085076"/>
    </source>
</evidence>
<dbReference type="PANTHER" id="PTHR23024">
    <property type="entry name" value="ARYLACETAMIDE DEACETYLASE"/>
    <property type="match status" value="1"/>
</dbReference>
<dbReference type="AlphaFoldDB" id="A0A9D5CMD1"/>
<keyword evidence="4" id="KW-1185">Reference proteome</keyword>
<sequence length="315" mass="34356">MDPDTQVEHDFSPFVRIYKSGRVERILGTHVLPPSHDPSTGVASKDVVIDPDTGVSARLYLPAGAHQPDTKLPVLIYYHGGAFCIESAASPTYHNYLNSLAGKANIIVVSVEYRRAPEHPLPAAYDDSWASLIWVGGASETWLSDYADWGRVFLAGDSAGANIAHHMAMKVGSGGSELGMKIKGVALIHSYFWGTKPIAGEIEDPEFRAGMERMWRFVCPSGATEGTDDVRANPLAEKAPGLESLGCERMMVAVAENDIFRHRGIAYYEALKSSGWGGEVSLVEHEGQGHIFHLLDPGSHQAMQFMDDLVAFFKQ</sequence>
<organism evidence="3 4">
    <name type="scientific">Dioscorea zingiberensis</name>
    <dbReference type="NCBI Taxonomy" id="325984"/>
    <lineage>
        <taxon>Eukaryota</taxon>
        <taxon>Viridiplantae</taxon>
        <taxon>Streptophyta</taxon>
        <taxon>Embryophyta</taxon>
        <taxon>Tracheophyta</taxon>
        <taxon>Spermatophyta</taxon>
        <taxon>Magnoliopsida</taxon>
        <taxon>Liliopsida</taxon>
        <taxon>Dioscoreales</taxon>
        <taxon>Dioscoreaceae</taxon>
        <taxon>Dioscorea</taxon>
    </lineage>
</organism>
<protein>
    <recommendedName>
        <fullName evidence="2">Alpha/beta hydrolase fold-3 domain-containing protein</fullName>
    </recommendedName>
</protein>
<dbReference type="Gene3D" id="3.40.50.1820">
    <property type="entry name" value="alpha/beta hydrolase"/>
    <property type="match status" value="1"/>
</dbReference>
<dbReference type="InterPro" id="IPR050466">
    <property type="entry name" value="Carboxylest/Gibb_receptor"/>
</dbReference>
<proteinExistence type="predicted"/>
<dbReference type="EMBL" id="JAGGNH010000004">
    <property type="protein sequence ID" value="KAJ0975659.1"/>
    <property type="molecule type" value="Genomic_DNA"/>
</dbReference>
<dbReference type="Proteomes" id="UP001085076">
    <property type="component" value="Miscellaneous, Linkage group lg04"/>
</dbReference>
<dbReference type="InterPro" id="IPR013094">
    <property type="entry name" value="AB_hydrolase_3"/>
</dbReference>
<dbReference type="OrthoDB" id="408631at2759"/>
<dbReference type="InterPro" id="IPR033140">
    <property type="entry name" value="Lipase_GDXG_put_SER_AS"/>
</dbReference>
<dbReference type="GO" id="GO:0016787">
    <property type="term" value="F:hydrolase activity"/>
    <property type="evidence" value="ECO:0007669"/>
    <property type="project" value="InterPro"/>
</dbReference>
<dbReference type="Pfam" id="PF07859">
    <property type="entry name" value="Abhydrolase_3"/>
    <property type="match status" value="1"/>
</dbReference>
<reference evidence="3" key="2">
    <citation type="journal article" date="2022" name="Hortic Res">
        <title>The genome of Dioscorea zingiberensis sheds light on the biosynthesis, origin and evolution of the medicinally important diosgenin saponins.</title>
        <authorList>
            <person name="Li Y."/>
            <person name="Tan C."/>
            <person name="Li Z."/>
            <person name="Guo J."/>
            <person name="Li S."/>
            <person name="Chen X."/>
            <person name="Wang C."/>
            <person name="Dai X."/>
            <person name="Yang H."/>
            <person name="Song W."/>
            <person name="Hou L."/>
            <person name="Xu J."/>
            <person name="Tong Z."/>
            <person name="Xu A."/>
            <person name="Yuan X."/>
            <person name="Wang W."/>
            <person name="Yang Q."/>
            <person name="Chen L."/>
            <person name="Sun Z."/>
            <person name="Wang K."/>
            <person name="Pan B."/>
            <person name="Chen J."/>
            <person name="Bao Y."/>
            <person name="Liu F."/>
            <person name="Qi X."/>
            <person name="Gang D.R."/>
            <person name="Wen J."/>
            <person name="Li J."/>
        </authorList>
    </citation>
    <scope>NUCLEOTIDE SEQUENCE</scope>
    <source>
        <strain evidence="3">Dzin_1.0</strain>
    </source>
</reference>
<feature type="domain" description="Alpha/beta hydrolase fold-3" evidence="2">
    <location>
        <begin position="75"/>
        <end position="293"/>
    </location>
</feature>
<evidence type="ECO:0000256" key="1">
    <source>
        <dbReference type="PROSITE-ProRule" id="PRU10038"/>
    </source>
</evidence>
<dbReference type="PANTHER" id="PTHR23024:SF577">
    <property type="entry name" value="CARBOXYLESTERASE 2-RELATED"/>
    <property type="match status" value="1"/>
</dbReference>
<comment type="caution">
    <text evidence="3">The sequence shown here is derived from an EMBL/GenBank/DDBJ whole genome shotgun (WGS) entry which is preliminary data.</text>
</comment>
<accession>A0A9D5CMD1</accession>
<reference evidence="3" key="1">
    <citation type="submission" date="2021-03" db="EMBL/GenBank/DDBJ databases">
        <authorList>
            <person name="Li Z."/>
            <person name="Yang C."/>
        </authorList>
    </citation>
    <scope>NUCLEOTIDE SEQUENCE</scope>
    <source>
        <strain evidence="3">Dzin_1.0</strain>
        <tissue evidence="3">Leaf</tissue>
    </source>
</reference>
<dbReference type="SUPFAM" id="SSF53474">
    <property type="entry name" value="alpha/beta-Hydrolases"/>
    <property type="match status" value="1"/>
</dbReference>
<feature type="active site" evidence="1">
    <location>
        <position position="158"/>
    </location>
</feature>